<dbReference type="EMBL" id="CAJOBD010034604">
    <property type="protein sequence ID" value="CAF4297001.1"/>
    <property type="molecule type" value="Genomic_DNA"/>
</dbReference>
<gene>
    <name evidence="1" type="ORF">JBS370_LOCUS40252</name>
</gene>
<organism evidence="1 2">
    <name type="scientific">Rotaria sordida</name>
    <dbReference type="NCBI Taxonomy" id="392033"/>
    <lineage>
        <taxon>Eukaryota</taxon>
        <taxon>Metazoa</taxon>
        <taxon>Spiralia</taxon>
        <taxon>Gnathifera</taxon>
        <taxon>Rotifera</taxon>
        <taxon>Eurotatoria</taxon>
        <taxon>Bdelloidea</taxon>
        <taxon>Philodinida</taxon>
        <taxon>Philodinidae</taxon>
        <taxon>Rotaria</taxon>
    </lineage>
</organism>
<evidence type="ECO:0000313" key="2">
    <source>
        <dbReference type="Proteomes" id="UP000663836"/>
    </source>
</evidence>
<dbReference type="Proteomes" id="UP000663836">
    <property type="component" value="Unassembled WGS sequence"/>
</dbReference>
<reference evidence="1" key="1">
    <citation type="submission" date="2021-02" db="EMBL/GenBank/DDBJ databases">
        <authorList>
            <person name="Nowell W R."/>
        </authorList>
    </citation>
    <scope>NUCLEOTIDE SEQUENCE</scope>
</reference>
<sequence>MHYQNRSFTLEFKKPSYTISEEKGGPGHLIFPDTEKLSRAFQSSDCCLQDVFCAAGVIIHRFRRIQDDINLELFYNQVVKDNEGLIERPSLPRL</sequence>
<proteinExistence type="predicted"/>
<protein>
    <submittedName>
        <fullName evidence="1">Uncharacterized protein</fullName>
    </submittedName>
</protein>
<name>A0A820HJB1_9BILA</name>
<evidence type="ECO:0000313" key="1">
    <source>
        <dbReference type="EMBL" id="CAF4297001.1"/>
    </source>
</evidence>
<dbReference type="AlphaFoldDB" id="A0A820HJB1"/>
<accession>A0A820HJB1</accession>
<comment type="caution">
    <text evidence="1">The sequence shown here is derived from an EMBL/GenBank/DDBJ whole genome shotgun (WGS) entry which is preliminary data.</text>
</comment>